<dbReference type="Proteomes" id="UP000076023">
    <property type="component" value="Unassembled WGS sequence"/>
</dbReference>
<keyword evidence="2" id="KW-1185">Reference proteome</keyword>
<dbReference type="EMBL" id="BDCO01000002">
    <property type="protein sequence ID" value="GAT33514.1"/>
    <property type="molecule type" value="Genomic_DNA"/>
</dbReference>
<evidence type="ECO:0000313" key="1">
    <source>
        <dbReference type="EMBL" id="GAT33514.1"/>
    </source>
</evidence>
<proteinExistence type="predicted"/>
<organism evidence="1 2">
    <name type="scientific">Terrimicrobium sacchariphilum</name>
    <dbReference type="NCBI Taxonomy" id="690879"/>
    <lineage>
        <taxon>Bacteria</taxon>
        <taxon>Pseudomonadati</taxon>
        <taxon>Verrucomicrobiota</taxon>
        <taxon>Terrimicrobiia</taxon>
        <taxon>Terrimicrobiales</taxon>
        <taxon>Terrimicrobiaceae</taxon>
        <taxon>Terrimicrobium</taxon>
    </lineage>
</organism>
<comment type="caution">
    <text evidence="1">The sequence shown here is derived from an EMBL/GenBank/DDBJ whole genome shotgun (WGS) entry which is preliminary data.</text>
</comment>
<reference evidence="2" key="1">
    <citation type="journal article" date="2017" name="Genome Announc.">
        <title>Draft Genome Sequence of Terrimicrobium sacchariphilum NM-5T, a Facultative Anaerobic Soil Bacterium of the Class Spartobacteria.</title>
        <authorList>
            <person name="Qiu Y.L."/>
            <person name="Tourlousse D.M."/>
            <person name="Matsuura N."/>
            <person name="Ohashi A."/>
            <person name="Sekiguchi Y."/>
        </authorList>
    </citation>
    <scope>NUCLEOTIDE SEQUENCE [LARGE SCALE GENOMIC DNA]</scope>
    <source>
        <strain evidence="2">NM-5</strain>
    </source>
</reference>
<dbReference type="RefSeq" id="WP_075079241.1">
    <property type="nucleotide sequence ID" value="NZ_BDCO01000002.1"/>
</dbReference>
<dbReference type="STRING" id="690879.TSACC_21931"/>
<accession>A0A146G9G5</accession>
<name>A0A146G9G5_TERSA</name>
<dbReference type="AlphaFoldDB" id="A0A146G9G5"/>
<dbReference type="InParanoid" id="A0A146G9G5"/>
<dbReference type="OrthoDB" id="197003at2"/>
<gene>
    <name evidence="1" type="ORF">TSACC_21931</name>
</gene>
<evidence type="ECO:0008006" key="3">
    <source>
        <dbReference type="Google" id="ProtNLM"/>
    </source>
</evidence>
<evidence type="ECO:0000313" key="2">
    <source>
        <dbReference type="Proteomes" id="UP000076023"/>
    </source>
</evidence>
<sequence>MLSPIVKAATIDEYIENAASGIVPGELGRLADLSGRLWDKVTEADPVRHPRLQAQARILEILLVTYQPRYDELPSDERRALGELGVAASYLLKGYDVIPDEVEEIGFDDDAFLVDAVFSRNRDVIERWVASRLERSISASLFAPSR</sequence>
<protein>
    <recommendedName>
        <fullName evidence="3">DUF1232 domain-containing protein</fullName>
    </recommendedName>
</protein>